<dbReference type="Proteomes" id="UP000311919">
    <property type="component" value="Unassembled WGS sequence"/>
</dbReference>
<gene>
    <name evidence="1" type="ORF">EWB00_006721</name>
</gene>
<dbReference type="AlphaFoldDB" id="A0A4Z2CXQ2"/>
<evidence type="ECO:0000313" key="1">
    <source>
        <dbReference type="EMBL" id="TNN08918.1"/>
    </source>
</evidence>
<reference evidence="1 2" key="1">
    <citation type="submission" date="2019-03" db="EMBL/GenBank/DDBJ databases">
        <title>An improved genome assembly of the fluke Schistosoma japonicum.</title>
        <authorList>
            <person name="Hu W."/>
            <person name="Luo F."/>
            <person name="Yin M."/>
            <person name="Mo X."/>
            <person name="Sun C."/>
            <person name="Wu Q."/>
            <person name="Zhu B."/>
            <person name="Xiang M."/>
            <person name="Wang J."/>
            <person name="Wang Y."/>
            <person name="Zhang T."/>
            <person name="Xu B."/>
            <person name="Zheng H."/>
            <person name="Feng Z."/>
        </authorList>
    </citation>
    <scope>NUCLEOTIDE SEQUENCE [LARGE SCALE GENOMIC DNA]</scope>
    <source>
        <strain evidence="1">HuSjv2</strain>
        <tissue evidence="1">Worms</tissue>
    </source>
</reference>
<comment type="caution">
    <text evidence="1">The sequence shown here is derived from an EMBL/GenBank/DDBJ whole genome shotgun (WGS) entry which is preliminary data.</text>
</comment>
<evidence type="ECO:0000313" key="2">
    <source>
        <dbReference type="Proteomes" id="UP000311919"/>
    </source>
</evidence>
<feature type="non-terminal residue" evidence="1">
    <location>
        <position position="54"/>
    </location>
</feature>
<sequence>MGARGKSFLNFPQHNWKTFFAICTLTAEKCSWLFKYSTPSVPATHACLQKKFLK</sequence>
<organism evidence="1 2">
    <name type="scientific">Schistosoma japonicum</name>
    <name type="common">Blood fluke</name>
    <dbReference type="NCBI Taxonomy" id="6182"/>
    <lineage>
        <taxon>Eukaryota</taxon>
        <taxon>Metazoa</taxon>
        <taxon>Spiralia</taxon>
        <taxon>Lophotrochozoa</taxon>
        <taxon>Platyhelminthes</taxon>
        <taxon>Trematoda</taxon>
        <taxon>Digenea</taxon>
        <taxon>Strigeidida</taxon>
        <taxon>Schistosomatoidea</taxon>
        <taxon>Schistosomatidae</taxon>
        <taxon>Schistosoma</taxon>
    </lineage>
</organism>
<accession>A0A4Z2CXQ2</accession>
<protein>
    <submittedName>
        <fullName evidence="1">Uncharacterized protein</fullName>
    </submittedName>
</protein>
<proteinExistence type="predicted"/>
<keyword evidence="2" id="KW-1185">Reference proteome</keyword>
<name>A0A4Z2CXQ2_SCHJA</name>
<dbReference type="EMBL" id="SKCS01000402">
    <property type="protein sequence ID" value="TNN08918.1"/>
    <property type="molecule type" value="Genomic_DNA"/>
</dbReference>